<evidence type="ECO:0000256" key="4">
    <source>
        <dbReference type="ARBA" id="ARBA00023136"/>
    </source>
</evidence>
<feature type="transmembrane region" description="Helical" evidence="5">
    <location>
        <begin position="207"/>
        <end position="227"/>
    </location>
</feature>
<dbReference type="EMBL" id="SNXK01000003">
    <property type="protein sequence ID" value="TDP38549.1"/>
    <property type="molecule type" value="Genomic_DNA"/>
</dbReference>
<evidence type="ECO:0000256" key="3">
    <source>
        <dbReference type="ARBA" id="ARBA00022989"/>
    </source>
</evidence>
<keyword evidence="3 5" id="KW-1133">Transmembrane helix</keyword>
<gene>
    <name evidence="6" type="ORF">DFR75_103206</name>
</gene>
<reference evidence="6 7" key="1">
    <citation type="submission" date="2019-03" db="EMBL/GenBank/DDBJ databases">
        <title>Genomic Encyclopedia of Type Strains, Phase IV (KMG-IV): sequencing the most valuable type-strain genomes for metagenomic binning, comparative biology and taxonomic classification.</title>
        <authorList>
            <person name="Goeker M."/>
        </authorList>
    </citation>
    <scope>NUCLEOTIDE SEQUENCE [LARGE SCALE GENOMIC DNA]</scope>
    <source>
        <strain evidence="6 7">DSM 44496</strain>
    </source>
</reference>
<comment type="caution">
    <text evidence="6">The sequence shown here is derived from an EMBL/GenBank/DDBJ whole genome shotgun (WGS) entry which is preliminary data.</text>
</comment>
<dbReference type="SUPFAM" id="SSF81338">
    <property type="entry name" value="Aquaporin-like"/>
    <property type="match status" value="1"/>
</dbReference>
<dbReference type="Proteomes" id="UP000295087">
    <property type="component" value="Unassembled WGS sequence"/>
</dbReference>
<organism evidence="6 7">
    <name type="scientific">Nocardia ignorata</name>
    <dbReference type="NCBI Taxonomy" id="145285"/>
    <lineage>
        <taxon>Bacteria</taxon>
        <taxon>Bacillati</taxon>
        <taxon>Actinomycetota</taxon>
        <taxon>Actinomycetes</taxon>
        <taxon>Mycobacteriales</taxon>
        <taxon>Nocardiaceae</taxon>
        <taxon>Nocardia</taxon>
    </lineage>
</organism>
<proteinExistence type="predicted"/>
<feature type="transmembrane region" description="Helical" evidence="5">
    <location>
        <begin position="59"/>
        <end position="89"/>
    </location>
</feature>
<evidence type="ECO:0000313" key="6">
    <source>
        <dbReference type="EMBL" id="TDP38549.1"/>
    </source>
</evidence>
<dbReference type="AlphaFoldDB" id="A0A4R6PNV4"/>
<keyword evidence="7" id="KW-1185">Reference proteome</keyword>
<dbReference type="InterPro" id="IPR023271">
    <property type="entry name" value="Aquaporin-like"/>
</dbReference>
<sequence>MSIQPVRRVAPVGAVWGLGIALAIEFVGTALLATLLSMIRVATDASGYVGSSDSMTAAFLVSVLAASGALLALAHGAHLNPLLTLAAWFDGRRFRHNGRIVFAYFAAQGAGAFVAVIAIDPMIGRQLTAVGTPATAWLVGTEFVSATGLVALFMIFTTASRGSSTAAALGGYLDVITVVGWSYSFANPALVLATLPHTSWEDGTTDTAVVVLTALFGGGFIGAQYFTDQTSGGFDPRREQR</sequence>
<dbReference type="RefSeq" id="WP_067486335.1">
    <property type="nucleotide sequence ID" value="NZ_JBHXPO010000006.1"/>
</dbReference>
<evidence type="ECO:0000313" key="7">
    <source>
        <dbReference type="Proteomes" id="UP000295087"/>
    </source>
</evidence>
<name>A0A4R6PNV4_NOCIG</name>
<keyword evidence="4 5" id="KW-0472">Membrane</keyword>
<accession>A0A4R6PNV4</accession>
<feature type="transmembrane region" description="Helical" evidence="5">
    <location>
        <begin position="12"/>
        <end position="39"/>
    </location>
</feature>
<feature type="transmembrane region" description="Helical" evidence="5">
    <location>
        <begin position="135"/>
        <end position="159"/>
    </location>
</feature>
<feature type="transmembrane region" description="Helical" evidence="5">
    <location>
        <begin position="171"/>
        <end position="195"/>
    </location>
</feature>
<protein>
    <submittedName>
        <fullName evidence="6">Major intrinsic protein</fullName>
    </submittedName>
</protein>
<dbReference type="GO" id="GO:0016020">
    <property type="term" value="C:membrane"/>
    <property type="evidence" value="ECO:0007669"/>
    <property type="project" value="UniProtKB-SubCell"/>
</dbReference>
<evidence type="ECO:0000256" key="1">
    <source>
        <dbReference type="ARBA" id="ARBA00004141"/>
    </source>
</evidence>
<evidence type="ECO:0000256" key="2">
    <source>
        <dbReference type="ARBA" id="ARBA00022692"/>
    </source>
</evidence>
<feature type="transmembrane region" description="Helical" evidence="5">
    <location>
        <begin position="101"/>
        <end position="123"/>
    </location>
</feature>
<dbReference type="Gene3D" id="1.20.1080.10">
    <property type="entry name" value="Glycerol uptake facilitator protein"/>
    <property type="match status" value="1"/>
</dbReference>
<comment type="subcellular location">
    <subcellularLocation>
        <location evidence="1">Membrane</location>
        <topology evidence="1">Multi-pass membrane protein</topology>
    </subcellularLocation>
</comment>
<keyword evidence="2 5" id="KW-0812">Transmembrane</keyword>
<evidence type="ECO:0000256" key="5">
    <source>
        <dbReference type="SAM" id="Phobius"/>
    </source>
</evidence>